<protein>
    <recommendedName>
        <fullName evidence="5">Queuine tRNA-ribosyltransferase</fullName>
        <ecNumber evidence="5">2.4.2.29</ecNumber>
    </recommendedName>
    <alternativeName>
        <fullName evidence="5">Guanine insertion enzyme</fullName>
    </alternativeName>
    <alternativeName>
        <fullName evidence="5">tRNA-guanine transglycosylase</fullName>
    </alternativeName>
</protein>
<feature type="domain" description="tRNA-guanine(15) transglycosylase-like" evidence="6">
    <location>
        <begin position="10"/>
        <end position="364"/>
    </location>
</feature>
<accession>A0ABY4SV49</accession>
<feature type="active site" description="Proton acceptor" evidence="5">
    <location>
        <position position="89"/>
    </location>
</feature>
<dbReference type="EC" id="2.4.2.29" evidence="5"/>
<feature type="region of interest" description="RNA binding; important for wobble base 34 recognition" evidence="5">
    <location>
        <begin position="269"/>
        <end position="273"/>
    </location>
</feature>
<proteinExistence type="inferred from homology"/>
<feature type="binding site" evidence="5">
    <location>
        <position position="307"/>
    </location>
    <ligand>
        <name>Zn(2+)</name>
        <dbReference type="ChEBI" id="CHEBI:29105"/>
    </ligand>
</feature>
<keyword evidence="4 5" id="KW-0671">Queuosine biosynthesis</keyword>
<dbReference type="Proteomes" id="UP001056834">
    <property type="component" value="Chromosome"/>
</dbReference>
<dbReference type="InterPro" id="IPR002616">
    <property type="entry name" value="tRNA_ribo_trans-like"/>
</dbReference>
<comment type="function">
    <text evidence="5">Catalyzes the base-exchange of a guanine (G) residue with the queuine precursor 7-aminomethyl-7-deazaguanine (PreQ1) at position 34 (anticodon wobble position) in tRNAs with GU(N) anticodons (tRNA-Asp, -Asn, -His and -Tyr). Catalysis occurs through a double-displacement mechanism. The nucleophile active site attacks the C1' of nucleotide 34 to detach the guanine base from the RNA, forming a covalent enzyme-RNA intermediate. The proton acceptor active site deprotonates the incoming PreQ1, allowing a nucleophilic attack on the C1' of the ribose to form the product. After dissociation, two additional enzymatic reactions on the tRNA convert PreQ1 to queuine (Q), resulting in the hypermodified nucleoside queuosine (7-(((4,5-cis-dihydroxy-2-cyclopenten-1-yl)amino)methyl)-7-deazaguanosine).</text>
</comment>
<dbReference type="NCBIfam" id="TIGR00430">
    <property type="entry name" value="Q_tRNA_tgt"/>
    <property type="match status" value="1"/>
</dbReference>
<dbReference type="PANTHER" id="PTHR46499">
    <property type="entry name" value="QUEUINE TRNA-RIBOSYLTRANSFERASE"/>
    <property type="match status" value="1"/>
</dbReference>
<comment type="subunit">
    <text evidence="5">Homodimer. Within each dimer, one monomer is responsible for RNA recognition and catalysis, while the other monomer binds to the replacement base PreQ1.</text>
</comment>
<keyword evidence="5" id="KW-0862">Zinc</keyword>
<dbReference type="GO" id="GO:0016757">
    <property type="term" value="F:glycosyltransferase activity"/>
    <property type="evidence" value="ECO:0007669"/>
    <property type="project" value="UniProtKB-KW"/>
</dbReference>
<dbReference type="InterPro" id="IPR036511">
    <property type="entry name" value="TGT-like_sf"/>
</dbReference>
<dbReference type="Gene3D" id="3.20.20.105">
    <property type="entry name" value="Queuine tRNA-ribosyltransferase-like"/>
    <property type="match status" value="1"/>
</dbReference>
<feature type="binding site" evidence="5">
    <location>
        <position position="143"/>
    </location>
    <ligand>
        <name>substrate</name>
    </ligand>
</feature>
<dbReference type="PANTHER" id="PTHR46499:SF1">
    <property type="entry name" value="QUEUINE TRNA-RIBOSYLTRANSFERASE"/>
    <property type="match status" value="1"/>
</dbReference>
<feature type="binding site" evidence="5">
    <location>
        <position position="304"/>
    </location>
    <ligand>
        <name>Zn(2+)</name>
        <dbReference type="ChEBI" id="CHEBI:29105"/>
    </ligand>
</feature>
<evidence type="ECO:0000256" key="2">
    <source>
        <dbReference type="ARBA" id="ARBA00022679"/>
    </source>
</evidence>
<reference evidence="7" key="1">
    <citation type="submission" date="2022-05" db="EMBL/GenBank/DDBJ databases">
        <title>Impact of host demography and evolutionary history on endosymbiont molecular evolution: a test in carpenter ants (Genus Camponotus) and their Blochmannia endosymbionts.</title>
        <authorList>
            <person name="Manthey J.D."/>
            <person name="Giron J.C."/>
            <person name="Hruska J.P."/>
        </authorList>
    </citation>
    <scope>NUCLEOTIDE SEQUENCE</scope>
    <source>
        <strain evidence="7">C-006</strain>
    </source>
</reference>
<feature type="binding site" evidence="5">
    <location>
        <position position="333"/>
    </location>
    <ligand>
        <name>Zn(2+)</name>
        <dbReference type="ChEBI" id="CHEBI:29105"/>
    </ligand>
</feature>
<comment type="pathway">
    <text evidence="5">tRNA modification; tRNA-queuosine biosynthesis.</text>
</comment>
<comment type="caution">
    <text evidence="5">Lacks conserved residue(s) required for the propagation of feature annotation.</text>
</comment>
<evidence type="ECO:0000256" key="5">
    <source>
        <dbReference type="HAMAP-Rule" id="MF_00168"/>
    </source>
</evidence>
<evidence type="ECO:0000256" key="3">
    <source>
        <dbReference type="ARBA" id="ARBA00022694"/>
    </source>
</evidence>
<keyword evidence="1 5" id="KW-0328">Glycosyltransferase</keyword>
<dbReference type="HAMAP" id="MF_00168">
    <property type="entry name" value="Q_tRNA_Tgt"/>
    <property type="match status" value="1"/>
</dbReference>
<dbReference type="Pfam" id="PF01702">
    <property type="entry name" value="TGT"/>
    <property type="match status" value="1"/>
</dbReference>
<dbReference type="NCBIfam" id="TIGR00449">
    <property type="entry name" value="tgt_general"/>
    <property type="match status" value="1"/>
</dbReference>
<feature type="active site" description="Nucleophile" evidence="5">
    <location>
        <position position="264"/>
    </location>
</feature>
<keyword evidence="5" id="KW-0479">Metal-binding</keyword>
<keyword evidence="2 5" id="KW-0808">Transferase</keyword>
<sequence>MTFQILQTDGYARAGKLILKHGTINTPAFMPVGTHGTIKTLTPEELKNCGTQIILSNTFHLWLQPGTKIIKLHGSIHKFMNWTNPIITDSGGFQIFSLNKICKITKQGVYFKNPKTGDYVFLTPETSIEIQHILQSDIVTIFDECVAYPNTLNYVKKSLKISLHWAERSRMQFDRLNNKNMLFGIIQGGMYENLRNIAVKELTNIGFDGYAIGGLSVGEPKKDMHRILSHVCKIIPINKPRYLMGAGKPTDLIEAVQHGVDMFDCVLPTRNARNGYLFVSNGIIRIRNTQYKRDLSPLDTYCDCYTCQNYNRSYLHHLDRCKETLGIRLNTIHNLRYYQNLMKKLRNSIKTRSLKNFVKIFYKNINYV</sequence>
<dbReference type="RefSeq" id="WP_250223430.1">
    <property type="nucleotide sequence ID" value="NZ_CP097762.1"/>
</dbReference>
<name>A0ABY4SV49_9ENTR</name>
<dbReference type="EMBL" id="CP097762">
    <property type="protein sequence ID" value="URJ25299.1"/>
    <property type="molecule type" value="Genomic_DNA"/>
</dbReference>
<gene>
    <name evidence="5 7" type="primary">tgt</name>
    <name evidence="7" type="ORF">M9405_01065</name>
</gene>
<comment type="cofactor">
    <cofactor evidence="5">
        <name>Zn(2+)</name>
        <dbReference type="ChEBI" id="CHEBI:29105"/>
    </cofactor>
    <text evidence="5">Binds 1 zinc ion per subunit.</text>
</comment>
<comment type="similarity">
    <text evidence="5">Belongs to the queuine tRNA-ribosyltransferase family.</text>
</comment>
<dbReference type="SUPFAM" id="SSF51713">
    <property type="entry name" value="tRNA-guanine transglycosylase"/>
    <property type="match status" value="1"/>
</dbReference>
<feature type="binding site" evidence="5">
    <location>
        <position position="187"/>
    </location>
    <ligand>
        <name>substrate</name>
    </ligand>
</feature>
<dbReference type="InterPro" id="IPR004803">
    <property type="entry name" value="TGT"/>
</dbReference>
<keyword evidence="3 5" id="KW-0819">tRNA processing</keyword>
<feature type="binding site" evidence="5">
    <location>
        <position position="214"/>
    </location>
    <ligand>
        <name>substrate</name>
    </ligand>
</feature>
<comment type="catalytic activity">
    <reaction evidence="5">
        <text>7-aminomethyl-7-carbaguanine + guanosine(34) in tRNA = 7-aminomethyl-7-carbaguanosine(34) in tRNA + guanine</text>
        <dbReference type="Rhea" id="RHEA:24104"/>
        <dbReference type="Rhea" id="RHEA-COMP:10341"/>
        <dbReference type="Rhea" id="RHEA-COMP:10342"/>
        <dbReference type="ChEBI" id="CHEBI:16235"/>
        <dbReference type="ChEBI" id="CHEBI:58703"/>
        <dbReference type="ChEBI" id="CHEBI:74269"/>
        <dbReference type="ChEBI" id="CHEBI:82833"/>
        <dbReference type="EC" id="2.4.2.29"/>
    </reaction>
</comment>
<organism evidence="7 8">
    <name type="scientific">Candidatus Blochmannia ocreatus</name>
    <name type="common">nom. nud.</name>
    <dbReference type="NCBI Taxonomy" id="251538"/>
    <lineage>
        <taxon>Bacteria</taxon>
        <taxon>Pseudomonadati</taxon>
        <taxon>Pseudomonadota</taxon>
        <taxon>Gammaproteobacteria</taxon>
        <taxon>Enterobacterales</taxon>
        <taxon>Enterobacteriaceae</taxon>
        <taxon>ant endosymbionts</taxon>
        <taxon>Candidatus Blochmanniella</taxon>
    </lineage>
</organism>
<evidence type="ECO:0000256" key="1">
    <source>
        <dbReference type="ARBA" id="ARBA00022676"/>
    </source>
</evidence>
<evidence type="ECO:0000256" key="4">
    <source>
        <dbReference type="ARBA" id="ARBA00022785"/>
    </source>
</evidence>
<evidence type="ECO:0000259" key="6">
    <source>
        <dbReference type="Pfam" id="PF01702"/>
    </source>
</evidence>
<feature type="binding site" evidence="5">
    <location>
        <position position="302"/>
    </location>
    <ligand>
        <name>Zn(2+)</name>
        <dbReference type="ChEBI" id="CHEBI:29105"/>
    </ligand>
</feature>
<dbReference type="InterPro" id="IPR050076">
    <property type="entry name" value="ArchSynthase1/Queuine_TRR"/>
</dbReference>
<evidence type="ECO:0000313" key="7">
    <source>
        <dbReference type="EMBL" id="URJ25299.1"/>
    </source>
</evidence>
<feature type="binding site" evidence="5">
    <location>
        <begin position="89"/>
        <end position="93"/>
    </location>
    <ligand>
        <name>substrate</name>
    </ligand>
</feature>
<keyword evidence="8" id="KW-1185">Reference proteome</keyword>
<evidence type="ECO:0000313" key="8">
    <source>
        <dbReference type="Proteomes" id="UP001056834"/>
    </source>
</evidence>